<gene>
    <name evidence="3" type="ORF">IFR04_012045</name>
</gene>
<dbReference type="Proteomes" id="UP000664132">
    <property type="component" value="Unassembled WGS sequence"/>
</dbReference>
<dbReference type="OrthoDB" id="408631at2759"/>
<comment type="caution">
    <text evidence="3">The sequence shown here is derived from an EMBL/GenBank/DDBJ whole genome shotgun (WGS) entry which is preliminary data.</text>
</comment>
<feature type="signal peptide" evidence="1">
    <location>
        <begin position="1"/>
        <end position="16"/>
    </location>
</feature>
<sequence length="454" mass="48479">MKHSSLLLGVAQTATAALYSQVIQTSYGPVQGAPVVPWNTTFQATSFGNVCPPGDGASEDCLNLNILSSGYSTSAKLPVVFWSFPAGGSASQALFDGAGMASQGIIFVNYNYRVSSFGYLATPELSAEFEQVTGSNSSGNWGMVDQFAALKWVHANIAAFGGDPDRITAMGQSAGSAAVYHVVNSDLTKGLLSGAIAESGLRSPYDPEAATLAENYRTLDTALAISESFMASKNMSTIAEMRELSMDDLTADLFGSAYNFGNVLNYYCMPDTYLNTLKNDPANDVPFMTGNTKDESGAATLTNLTVAEYIAEMTSQYGNGTLAAKFLELYPSSNSTQPNLHMFLDHAPPGQDQGAHHESEINYDLNNLYGMDLPWEAIDDEIALKMNGYWANFAKTGNPNLGGSYLGDNLTTWSPSTLDQNVTMHVGDGWGATRLASSEQVAAIVEYLSLQTPF</sequence>
<dbReference type="InterPro" id="IPR002018">
    <property type="entry name" value="CarbesteraseB"/>
</dbReference>
<organism evidence="3 4">
    <name type="scientific">Cadophora malorum</name>
    <dbReference type="NCBI Taxonomy" id="108018"/>
    <lineage>
        <taxon>Eukaryota</taxon>
        <taxon>Fungi</taxon>
        <taxon>Dikarya</taxon>
        <taxon>Ascomycota</taxon>
        <taxon>Pezizomycotina</taxon>
        <taxon>Leotiomycetes</taxon>
        <taxon>Helotiales</taxon>
        <taxon>Ploettnerulaceae</taxon>
        <taxon>Cadophora</taxon>
    </lineage>
</organism>
<evidence type="ECO:0000313" key="3">
    <source>
        <dbReference type="EMBL" id="KAG4414818.1"/>
    </source>
</evidence>
<dbReference type="AlphaFoldDB" id="A0A8H7T9K7"/>
<reference evidence="3" key="1">
    <citation type="submission" date="2021-02" db="EMBL/GenBank/DDBJ databases">
        <title>Genome sequence Cadophora malorum strain M34.</title>
        <authorList>
            <person name="Stefanovic E."/>
            <person name="Vu D."/>
            <person name="Scully C."/>
            <person name="Dijksterhuis J."/>
            <person name="Roader J."/>
            <person name="Houbraken J."/>
        </authorList>
    </citation>
    <scope>NUCLEOTIDE SEQUENCE</scope>
    <source>
        <strain evidence="3">M34</strain>
    </source>
</reference>
<keyword evidence="4" id="KW-1185">Reference proteome</keyword>
<dbReference type="EMBL" id="JAFJYH010000247">
    <property type="protein sequence ID" value="KAG4414818.1"/>
    <property type="molecule type" value="Genomic_DNA"/>
</dbReference>
<name>A0A8H7T9K7_9HELO</name>
<feature type="chain" id="PRO_5034047708" description="Carboxylesterase type B domain-containing protein" evidence="1">
    <location>
        <begin position="17"/>
        <end position="454"/>
    </location>
</feature>
<evidence type="ECO:0000259" key="2">
    <source>
        <dbReference type="Pfam" id="PF00135"/>
    </source>
</evidence>
<accession>A0A8H7T9K7</accession>
<dbReference type="InterPro" id="IPR050309">
    <property type="entry name" value="Type-B_Carboxylest/Lipase"/>
</dbReference>
<proteinExistence type="predicted"/>
<feature type="domain" description="Carboxylesterase type B" evidence="2">
    <location>
        <begin position="348"/>
        <end position="427"/>
    </location>
</feature>
<dbReference type="Gene3D" id="3.40.50.1820">
    <property type="entry name" value="alpha/beta hydrolase"/>
    <property type="match status" value="1"/>
</dbReference>
<dbReference type="PANTHER" id="PTHR11559">
    <property type="entry name" value="CARBOXYLESTERASE"/>
    <property type="match status" value="1"/>
</dbReference>
<dbReference type="SUPFAM" id="SSF53474">
    <property type="entry name" value="alpha/beta-Hydrolases"/>
    <property type="match status" value="1"/>
</dbReference>
<dbReference type="InterPro" id="IPR029058">
    <property type="entry name" value="AB_hydrolase_fold"/>
</dbReference>
<protein>
    <recommendedName>
        <fullName evidence="2">Carboxylesterase type B domain-containing protein</fullName>
    </recommendedName>
</protein>
<feature type="domain" description="Carboxylesterase type B" evidence="2">
    <location>
        <begin position="34"/>
        <end position="317"/>
    </location>
</feature>
<evidence type="ECO:0000256" key="1">
    <source>
        <dbReference type="SAM" id="SignalP"/>
    </source>
</evidence>
<keyword evidence="1" id="KW-0732">Signal</keyword>
<evidence type="ECO:0000313" key="4">
    <source>
        <dbReference type="Proteomes" id="UP000664132"/>
    </source>
</evidence>
<dbReference type="Pfam" id="PF00135">
    <property type="entry name" value="COesterase"/>
    <property type="match status" value="2"/>
</dbReference>